<protein>
    <submittedName>
        <fullName evidence="8">Cytochrome c biogenesis protein</fullName>
    </submittedName>
</protein>
<feature type="transmembrane region" description="Helical" evidence="6">
    <location>
        <begin position="416"/>
        <end position="435"/>
    </location>
</feature>
<feature type="transmembrane region" description="Helical" evidence="6">
    <location>
        <begin position="442"/>
        <end position="462"/>
    </location>
</feature>
<keyword evidence="5 6" id="KW-0472">Membrane</keyword>
<dbReference type="EMBL" id="JBHUIT010000031">
    <property type="protein sequence ID" value="MFD2257628.1"/>
    <property type="molecule type" value="Genomic_DNA"/>
</dbReference>
<feature type="transmembrane region" description="Helical" evidence="6">
    <location>
        <begin position="569"/>
        <end position="585"/>
    </location>
</feature>
<gene>
    <name evidence="8" type="ORF">ACFSSA_13175</name>
</gene>
<evidence type="ECO:0000313" key="8">
    <source>
        <dbReference type="EMBL" id="MFD2257628.1"/>
    </source>
</evidence>
<dbReference type="PANTHER" id="PTHR30071:SF1">
    <property type="entry name" value="CYTOCHROME B_B6 PROTEIN-RELATED"/>
    <property type="match status" value="1"/>
</dbReference>
<feature type="transmembrane region" description="Helical" evidence="6">
    <location>
        <begin position="531"/>
        <end position="557"/>
    </location>
</feature>
<dbReference type="Proteomes" id="UP001597375">
    <property type="component" value="Unassembled WGS sequence"/>
</dbReference>
<feature type="transmembrane region" description="Helical" evidence="6">
    <location>
        <begin position="353"/>
        <end position="375"/>
    </location>
</feature>
<evidence type="ECO:0000256" key="5">
    <source>
        <dbReference type="ARBA" id="ARBA00023136"/>
    </source>
</evidence>
<dbReference type="InterPro" id="IPR002541">
    <property type="entry name" value="Cyt_c_assembly"/>
</dbReference>
<feature type="transmembrane region" description="Helical" evidence="6">
    <location>
        <begin position="592"/>
        <end position="612"/>
    </location>
</feature>
<comment type="caution">
    <text evidence="8">The sequence shown here is derived from an EMBL/GenBank/DDBJ whole genome shotgun (WGS) entry which is preliminary data.</text>
</comment>
<evidence type="ECO:0000256" key="2">
    <source>
        <dbReference type="ARBA" id="ARBA00022692"/>
    </source>
</evidence>
<accession>A0ABW5DAV6</accession>
<proteinExistence type="predicted"/>
<feature type="transmembrane region" description="Helical" evidence="6">
    <location>
        <begin position="382"/>
        <end position="404"/>
    </location>
</feature>
<evidence type="ECO:0000256" key="6">
    <source>
        <dbReference type="SAM" id="Phobius"/>
    </source>
</evidence>
<evidence type="ECO:0000259" key="7">
    <source>
        <dbReference type="Pfam" id="PF01578"/>
    </source>
</evidence>
<keyword evidence="9" id="KW-1185">Reference proteome</keyword>
<comment type="subcellular location">
    <subcellularLocation>
        <location evidence="1">Membrane</location>
        <topology evidence="1">Multi-pass membrane protein</topology>
    </subcellularLocation>
</comment>
<evidence type="ECO:0000256" key="4">
    <source>
        <dbReference type="ARBA" id="ARBA00022989"/>
    </source>
</evidence>
<feature type="transmembrane region" description="Helical" evidence="6">
    <location>
        <begin position="632"/>
        <end position="651"/>
    </location>
</feature>
<reference evidence="9" key="1">
    <citation type="journal article" date="2019" name="Int. J. Syst. Evol. Microbiol.">
        <title>The Global Catalogue of Microorganisms (GCM) 10K type strain sequencing project: providing services to taxonomists for standard genome sequencing and annotation.</title>
        <authorList>
            <consortium name="The Broad Institute Genomics Platform"/>
            <consortium name="The Broad Institute Genome Sequencing Center for Infectious Disease"/>
            <person name="Wu L."/>
            <person name="Ma J."/>
        </authorList>
    </citation>
    <scope>NUCLEOTIDE SEQUENCE [LARGE SCALE GENOMIC DNA]</scope>
    <source>
        <strain evidence="9">CGMCC 4.7106</strain>
    </source>
</reference>
<feature type="transmembrane region" description="Helical" evidence="6">
    <location>
        <begin position="482"/>
        <end position="511"/>
    </location>
</feature>
<evidence type="ECO:0000256" key="1">
    <source>
        <dbReference type="ARBA" id="ARBA00004141"/>
    </source>
</evidence>
<keyword evidence="3" id="KW-0201">Cytochrome c-type biogenesis</keyword>
<dbReference type="RefSeq" id="WP_386820952.1">
    <property type="nucleotide sequence ID" value="NZ_JBHUIT010000031.1"/>
</dbReference>
<dbReference type="Pfam" id="PF01578">
    <property type="entry name" value="Cytochrom_C_asm"/>
    <property type="match status" value="1"/>
</dbReference>
<sequence>MKRNQSRIGRWIVAVLALGALGVVFANLLIDNMPKGEVQKVKGYSPWETETVEVMESLPLQDGGRIKPFSTYAGFKMLGLHGARSMKIEGENGEIFKIKPTEWLMDSLFRPELAIDMPTFRVDNSKVLEAIDVKVKGRRDRYSYSEIEPGRDKLIELAKSYEPIEKNDRDPVQQQTIDLAYNFRNYESLLAYFGFARSGITLHGSGGKAGEDRRADFSAVMTTAPQLRNEISRTQQEGRNIDERLQLLLQQVLDGANFSKFGLFILPPKSSTDEDWLSAGNAIMSVMTMESKDPELAIDDIKSLETAVRSVASGEKEFRKHLNEFKDRVEKRAQSRGELKHIDTEVSYFKKDYFLNALIFFLIGAICALAMWAFGQTKAGKAFSWVTLGFSAIGAGYCVTAIVIRCMIMQRPPVGNLYDTVIFIATAGVIFSLLVEWMTRRRFALGLAPILGTALIILARRYEVGDAGDHMDPLVAVLDSNFWLATHVITISLGYSAGLLAAMLSCGYVLVRGLNLDGENKDFRRALTKAVYGCICLTVFLSLVGTVLGGIWANYSWGRFWGWDPKENGALMIVLWTLAILHARLGGLIKDWGLHLASLFTACVVAFSWWHVNFLGVGLHNYGFTAGKGTIWLFYATMLVFIIFGAIAMLVEKARKAGSASAGDAEQVKALEA</sequence>
<dbReference type="PANTHER" id="PTHR30071">
    <property type="entry name" value="HEME EXPORTER PROTEIN C"/>
    <property type="match status" value="1"/>
</dbReference>
<feature type="domain" description="Cytochrome c assembly protein" evidence="7">
    <location>
        <begin position="415"/>
        <end position="620"/>
    </location>
</feature>
<evidence type="ECO:0000256" key="3">
    <source>
        <dbReference type="ARBA" id="ARBA00022748"/>
    </source>
</evidence>
<keyword evidence="2 6" id="KW-0812">Transmembrane</keyword>
<keyword evidence="4 6" id="KW-1133">Transmembrane helix</keyword>
<evidence type="ECO:0000313" key="9">
    <source>
        <dbReference type="Proteomes" id="UP001597375"/>
    </source>
</evidence>
<dbReference type="InterPro" id="IPR045062">
    <property type="entry name" value="Cyt_c_biogenesis_CcsA/CcmC"/>
</dbReference>
<name>A0ABW5DAV6_9BACT</name>
<organism evidence="8 9">
    <name type="scientific">Luteolibacter algae</name>
    <dbReference type="NCBI Taxonomy" id="454151"/>
    <lineage>
        <taxon>Bacteria</taxon>
        <taxon>Pseudomonadati</taxon>
        <taxon>Verrucomicrobiota</taxon>
        <taxon>Verrucomicrobiia</taxon>
        <taxon>Verrucomicrobiales</taxon>
        <taxon>Verrucomicrobiaceae</taxon>
        <taxon>Luteolibacter</taxon>
    </lineage>
</organism>